<organism evidence="8 9">
    <name type="scientific">Candidatus Blautia gallistercoris</name>
    <dbReference type="NCBI Taxonomy" id="2838490"/>
    <lineage>
        <taxon>Bacteria</taxon>
        <taxon>Bacillati</taxon>
        <taxon>Bacillota</taxon>
        <taxon>Clostridia</taxon>
        <taxon>Lachnospirales</taxon>
        <taxon>Lachnospiraceae</taxon>
        <taxon>Blautia</taxon>
    </lineage>
</organism>
<protein>
    <submittedName>
        <fullName evidence="8">Transcriptional repressor</fullName>
    </submittedName>
</protein>
<dbReference type="InterPro" id="IPR043135">
    <property type="entry name" value="Fur_C"/>
</dbReference>
<dbReference type="GO" id="GO:0003700">
    <property type="term" value="F:DNA-binding transcription factor activity"/>
    <property type="evidence" value="ECO:0007669"/>
    <property type="project" value="InterPro"/>
</dbReference>
<reference evidence="8" key="1">
    <citation type="journal article" date="2021" name="PeerJ">
        <title>Extensive microbial diversity within the chicken gut microbiome revealed by metagenomics and culture.</title>
        <authorList>
            <person name="Gilroy R."/>
            <person name="Ravi A."/>
            <person name="Getino M."/>
            <person name="Pursley I."/>
            <person name="Horton D.L."/>
            <person name="Alikhan N.F."/>
            <person name="Baker D."/>
            <person name="Gharbi K."/>
            <person name="Hall N."/>
            <person name="Watson M."/>
            <person name="Adriaenssens E.M."/>
            <person name="Foster-Nyarko E."/>
            <person name="Jarju S."/>
            <person name="Secka A."/>
            <person name="Antonio M."/>
            <person name="Oren A."/>
            <person name="Chaudhuri R.R."/>
            <person name="La Ragione R."/>
            <person name="Hildebrand F."/>
            <person name="Pallen M.J."/>
        </authorList>
    </citation>
    <scope>NUCLEOTIDE SEQUENCE</scope>
    <source>
        <strain evidence="8">ChiSjej1B19-8411</strain>
    </source>
</reference>
<dbReference type="Gene3D" id="1.10.10.10">
    <property type="entry name" value="Winged helix-like DNA-binding domain superfamily/Winged helix DNA-binding domain"/>
    <property type="match status" value="1"/>
</dbReference>
<dbReference type="SUPFAM" id="SSF46785">
    <property type="entry name" value="Winged helix' DNA-binding domain"/>
    <property type="match status" value="1"/>
</dbReference>
<keyword evidence="7" id="KW-0479">Metal-binding</keyword>
<dbReference type="GO" id="GO:0045892">
    <property type="term" value="P:negative regulation of DNA-templated transcription"/>
    <property type="evidence" value="ECO:0007669"/>
    <property type="project" value="TreeGrafter"/>
</dbReference>
<feature type="binding site" evidence="7">
    <location>
        <position position="82"/>
    </location>
    <ligand>
        <name>Zn(2+)</name>
        <dbReference type="ChEBI" id="CHEBI:29105"/>
    </ligand>
</feature>
<name>A0A9D2B4L9_9FIRM</name>
<keyword evidence="6" id="KW-0804">Transcription</keyword>
<proteinExistence type="inferred from homology"/>
<dbReference type="InterPro" id="IPR036388">
    <property type="entry name" value="WH-like_DNA-bd_sf"/>
</dbReference>
<gene>
    <name evidence="8" type="ORF">IAA45_11205</name>
</gene>
<evidence type="ECO:0000256" key="1">
    <source>
        <dbReference type="ARBA" id="ARBA00007957"/>
    </source>
</evidence>
<evidence type="ECO:0000256" key="2">
    <source>
        <dbReference type="ARBA" id="ARBA00022491"/>
    </source>
</evidence>
<keyword evidence="4" id="KW-0805">Transcription regulation</keyword>
<dbReference type="PANTHER" id="PTHR33202:SF7">
    <property type="entry name" value="FERRIC UPTAKE REGULATION PROTEIN"/>
    <property type="match status" value="1"/>
</dbReference>
<evidence type="ECO:0000256" key="7">
    <source>
        <dbReference type="PIRSR" id="PIRSR602481-1"/>
    </source>
</evidence>
<accession>A0A9D2B4L9</accession>
<dbReference type="InterPro" id="IPR036390">
    <property type="entry name" value="WH_DNA-bd_sf"/>
</dbReference>
<dbReference type="InterPro" id="IPR002481">
    <property type="entry name" value="FUR"/>
</dbReference>
<dbReference type="AlphaFoldDB" id="A0A9D2B4L9"/>
<evidence type="ECO:0000256" key="6">
    <source>
        <dbReference type="ARBA" id="ARBA00023163"/>
    </source>
</evidence>
<evidence type="ECO:0000256" key="4">
    <source>
        <dbReference type="ARBA" id="ARBA00023015"/>
    </source>
</evidence>
<evidence type="ECO:0000313" key="8">
    <source>
        <dbReference type="EMBL" id="HIX60264.1"/>
    </source>
</evidence>
<feature type="binding site" evidence="7">
    <location>
        <position position="125"/>
    </location>
    <ligand>
        <name>Zn(2+)</name>
        <dbReference type="ChEBI" id="CHEBI:29105"/>
    </ligand>
</feature>
<evidence type="ECO:0000313" key="9">
    <source>
        <dbReference type="Proteomes" id="UP000886817"/>
    </source>
</evidence>
<comment type="cofactor">
    <cofactor evidence="7">
        <name>Zn(2+)</name>
        <dbReference type="ChEBI" id="CHEBI:29105"/>
    </cofactor>
    <text evidence="7">Binds 1 zinc ion per subunit.</text>
</comment>
<dbReference type="GO" id="GO:0008270">
    <property type="term" value="F:zinc ion binding"/>
    <property type="evidence" value="ECO:0007669"/>
    <property type="project" value="TreeGrafter"/>
</dbReference>
<evidence type="ECO:0000256" key="5">
    <source>
        <dbReference type="ARBA" id="ARBA00023125"/>
    </source>
</evidence>
<comment type="caution">
    <text evidence="8">The sequence shown here is derived from an EMBL/GenBank/DDBJ whole genome shotgun (WGS) entry which is preliminary data.</text>
</comment>
<dbReference type="Proteomes" id="UP000886817">
    <property type="component" value="Unassembled WGS sequence"/>
</dbReference>
<evidence type="ECO:0000256" key="3">
    <source>
        <dbReference type="ARBA" id="ARBA00022833"/>
    </source>
</evidence>
<dbReference type="GO" id="GO:1900376">
    <property type="term" value="P:regulation of secondary metabolite biosynthetic process"/>
    <property type="evidence" value="ECO:0007669"/>
    <property type="project" value="TreeGrafter"/>
</dbReference>
<dbReference type="Pfam" id="PF01475">
    <property type="entry name" value="FUR"/>
    <property type="match status" value="1"/>
</dbReference>
<keyword evidence="2" id="KW-0678">Repressor</keyword>
<feature type="binding site" evidence="7">
    <location>
        <position position="122"/>
    </location>
    <ligand>
        <name>Zn(2+)</name>
        <dbReference type="ChEBI" id="CHEBI:29105"/>
    </ligand>
</feature>
<comment type="similarity">
    <text evidence="1">Belongs to the Fur family.</text>
</comment>
<dbReference type="GO" id="GO:0000976">
    <property type="term" value="F:transcription cis-regulatory region binding"/>
    <property type="evidence" value="ECO:0007669"/>
    <property type="project" value="TreeGrafter"/>
</dbReference>
<reference evidence="8" key="2">
    <citation type="submission" date="2021-04" db="EMBL/GenBank/DDBJ databases">
        <authorList>
            <person name="Gilroy R."/>
        </authorList>
    </citation>
    <scope>NUCLEOTIDE SEQUENCE</scope>
    <source>
        <strain evidence="8">ChiSjej1B19-8411</strain>
    </source>
</reference>
<dbReference type="Gene3D" id="3.30.1490.190">
    <property type="match status" value="1"/>
</dbReference>
<keyword evidence="5" id="KW-0238">DNA-binding</keyword>
<keyword evidence="3 7" id="KW-0862">Zinc</keyword>
<dbReference type="EMBL" id="DXEX01000241">
    <property type="protein sequence ID" value="HIX60264.1"/>
    <property type="molecule type" value="Genomic_DNA"/>
</dbReference>
<feature type="binding site" evidence="7">
    <location>
        <position position="85"/>
    </location>
    <ligand>
        <name>Zn(2+)</name>
        <dbReference type="ChEBI" id="CHEBI:29105"/>
    </ligand>
</feature>
<sequence length="135" mass="15568">MRALKYSRQRESIKKFVQSRYDHPTADTVYENIRLIYPNISLGTVYRNLSLLADLGELNRITTDGGADRFDGNTAPHNHFICRKCHKVIDLDMEAIDHIMDMAAKNFKGTIDSYTTYFHGLCEDCSEEKENRKSS</sequence>
<dbReference type="CDD" id="cd07153">
    <property type="entry name" value="Fur_like"/>
    <property type="match status" value="1"/>
</dbReference>
<dbReference type="PANTHER" id="PTHR33202">
    <property type="entry name" value="ZINC UPTAKE REGULATION PROTEIN"/>
    <property type="match status" value="1"/>
</dbReference>